<organism evidence="1 2">
    <name type="scientific">Claviceps aff. purpurea</name>
    <dbReference type="NCBI Taxonomy" id="1967640"/>
    <lineage>
        <taxon>Eukaryota</taxon>
        <taxon>Fungi</taxon>
        <taxon>Dikarya</taxon>
        <taxon>Ascomycota</taxon>
        <taxon>Pezizomycotina</taxon>
        <taxon>Sordariomycetes</taxon>
        <taxon>Hypocreomycetidae</taxon>
        <taxon>Hypocreales</taxon>
        <taxon>Clavicipitaceae</taxon>
        <taxon>Claviceps</taxon>
    </lineage>
</organism>
<name>A0A9P7U8D7_9HYPO</name>
<gene>
    <name evidence="1" type="ORF">E4U09_006442</name>
</gene>
<comment type="caution">
    <text evidence="1">The sequence shown here is derived from an EMBL/GenBank/DDBJ whole genome shotgun (WGS) entry which is preliminary data.</text>
</comment>
<keyword evidence="2" id="KW-1185">Reference proteome</keyword>
<reference evidence="1 2" key="1">
    <citation type="journal article" date="2020" name="bioRxiv">
        <title>Whole genome comparisons of ergot fungi reveals the divergence and evolution of species within the genus Claviceps are the result of varying mechanisms driving genome evolution and host range expansion.</title>
        <authorList>
            <person name="Wyka S.A."/>
            <person name="Mondo S.J."/>
            <person name="Liu M."/>
            <person name="Dettman J."/>
            <person name="Nalam V."/>
            <person name="Broders K.D."/>
        </authorList>
    </citation>
    <scope>NUCLEOTIDE SEQUENCE [LARGE SCALE GENOMIC DNA]</scope>
    <source>
        <strain evidence="1 2">Clav52</strain>
    </source>
</reference>
<dbReference type="Proteomes" id="UP000707071">
    <property type="component" value="Unassembled WGS sequence"/>
</dbReference>
<dbReference type="EMBL" id="SRRH01000059">
    <property type="protein sequence ID" value="KAG6300694.1"/>
    <property type="molecule type" value="Genomic_DNA"/>
</dbReference>
<evidence type="ECO:0000313" key="2">
    <source>
        <dbReference type="Proteomes" id="UP000707071"/>
    </source>
</evidence>
<protein>
    <submittedName>
        <fullName evidence="1">Uncharacterized protein</fullName>
    </submittedName>
</protein>
<sequence>MREHVDSREHLTGHVYVDSLGQFKNASFIEKKPKPDNTIKSNNQRLFWPAKADLFEVPTKLVAEVSITDPDYSRFVTLISLMQTDSLTVGYMGQGVVPGHHYGMLAYRTKVSGICRMEAVPDHCKIYQSHTLKHRDSS</sequence>
<dbReference type="AlphaFoldDB" id="A0A9P7U8D7"/>
<accession>A0A9P7U8D7</accession>
<evidence type="ECO:0000313" key="1">
    <source>
        <dbReference type="EMBL" id="KAG6300694.1"/>
    </source>
</evidence>
<proteinExistence type="predicted"/>